<feature type="binding site" evidence="11">
    <location>
        <position position="391"/>
    </location>
    <ligand>
        <name>Zn(2+)</name>
        <dbReference type="ChEBI" id="CHEBI:29105"/>
        <note>catalytic</note>
    </ligand>
</feature>
<comment type="subcellular location">
    <subcellularLocation>
        <location evidence="1 12">Secreted</location>
    </subcellularLocation>
</comment>
<name>A0AAD7FM41_MYCRO</name>
<feature type="active site" evidence="10">
    <location>
        <position position="363"/>
    </location>
</feature>
<sequence>MRNFNTLLASVLVAVLYASSASAIPIVDNSKHATHSRRQLRSGRTLTTYHPRSTFETYGDGIDHPLRKRAGVSLKESSLSWVQSKLDLQEDAVTWQSGFTATHAKYAYVKQSRPPLHLASYAPSTPSLDLETALGTAEAALGGSNVGLPAPELKYFAKEDGSAALVHSFQVKNEDDGSWYEALVDAHNGDLLSVVDYVAHATYLVLPITKQVQTEGFETLGWHFDGQGNTTSTAGNNVIAFKGSLQSVTQESAADLIFEFPEDPTQEPTVQVNLDASRTAAFYLVNTVHDIAYRYGFTEDAFNFQFDNLGHGGLGGDPVTASVQDASGVNNANFAPGKMRMFLFTSTKPSRDGALENDVVVHENMHGITNRMTGGGTAACLQSLEAGGMGEGWSDAMAEWTEQKDATIKDYVVGAFVGNKAQGLRSKPYSTDKTVNPLTFASAGQLQEVHNIGEVWANMLHNVYAALVDDLGFASDAATNRTGPRATSSLPAHLVSLKFCFSHYRASPACIYSISARDAWVQADANRFNGANRCTVLKAFASRGLGTNAANFVDDFTIPADC</sequence>
<feature type="binding site" evidence="11">
    <location>
        <position position="366"/>
    </location>
    <ligand>
        <name>Zn(2+)</name>
        <dbReference type="ChEBI" id="CHEBI:29105"/>
        <note>catalytic</note>
    </ligand>
</feature>
<evidence type="ECO:0000256" key="8">
    <source>
        <dbReference type="ARBA" id="ARBA00023049"/>
    </source>
</evidence>
<feature type="signal peptide" evidence="12">
    <location>
        <begin position="1"/>
        <end position="23"/>
    </location>
</feature>
<comment type="similarity">
    <text evidence="2 12">Belongs to the peptidase M36 family.</text>
</comment>
<dbReference type="Proteomes" id="UP001221757">
    <property type="component" value="Unassembled WGS sequence"/>
</dbReference>
<evidence type="ECO:0000313" key="13">
    <source>
        <dbReference type="EMBL" id="KAJ7631813.1"/>
    </source>
</evidence>
<gene>
    <name evidence="13" type="ORF">B0H17DRAFT_1108516</name>
</gene>
<dbReference type="InterPro" id="IPR027268">
    <property type="entry name" value="Peptidase_M4/M1_CTD_sf"/>
</dbReference>
<comment type="caution">
    <text evidence="13">The sequence shown here is derived from an EMBL/GenBank/DDBJ whole genome shotgun (WGS) entry which is preliminary data.</text>
</comment>
<reference evidence="13" key="1">
    <citation type="submission" date="2023-03" db="EMBL/GenBank/DDBJ databases">
        <title>Massive genome expansion in bonnet fungi (Mycena s.s.) driven by repeated elements and novel gene families across ecological guilds.</title>
        <authorList>
            <consortium name="Lawrence Berkeley National Laboratory"/>
            <person name="Harder C.B."/>
            <person name="Miyauchi S."/>
            <person name="Viragh M."/>
            <person name="Kuo A."/>
            <person name="Thoen E."/>
            <person name="Andreopoulos B."/>
            <person name="Lu D."/>
            <person name="Skrede I."/>
            <person name="Drula E."/>
            <person name="Henrissat B."/>
            <person name="Morin E."/>
            <person name="Kohler A."/>
            <person name="Barry K."/>
            <person name="LaButti K."/>
            <person name="Morin E."/>
            <person name="Salamov A."/>
            <person name="Lipzen A."/>
            <person name="Mereny Z."/>
            <person name="Hegedus B."/>
            <person name="Baldrian P."/>
            <person name="Stursova M."/>
            <person name="Weitz H."/>
            <person name="Taylor A."/>
            <person name="Grigoriev I.V."/>
            <person name="Nagy L.G."/>
            <person name="Martin F."/>
            <person name="Kauserud H."/>
        </authorList>
    </citation>
    <scope>NUCLEOTIDE SEQUENCE</scope>
    <source>
        <strain evidence="13">CBHHK067</strain>
    </source>
</reference>
<dbReference type="PANTHER" id="PTHR33478">
    <property type="entry name" value="EXTRACELLULAR METALLOPROTEINASE MEP"/>
    <property type="match status" value="1"/>
</dbReference>
<feature type="chain" id="PRO_5041773918" description="Extracellular metalloproteinase" evidence="12">
    <location>
        <begin position="24"/>
        <end position="562"/>
    </location>
</feature>
<proteinExistence type="inferred from homology"/>
<dbReference type="EC" id="3.4.24.-" evidence="12"/>
<evidence type="ECO:0000256" key="12">
    <source>
        <dbReference type="RuleBase" id="RU364017"/>
    </source>
</evidence>
<evidence type="ECO:0000256" key="3">
    <source>
        <dbReference type="ARBA" id="ARBA00022525"/>
    </source>
</evidence>
<evidence type="ECO:0000256" key="5">
    <source>
        <dbReference type="ARBA" id="ARBA00022723"/>
    </source>
</evidence>
<keyword evidence="5 11" id="KW-0479">Metal-binding</keyword>
<comment type="cofactor">
    <cofactor evidence="11">
        <name>Zn(2+)</name>
        <dbReference type="ChEBI" id="CHEBI:29105"/>
    </cofactor>
    <text evidence="11">Binds 1 zinc ion per subunit.</text>
</comment>
<dbReference type="GO" id="GO:0008270">
    <property type="term" value="F:zinc ion binding"/>
    <property type="evidence" value="ECO:0007669"/>
    <property type="project" value="InterPro"/>
</dbReference>
<dbReference type="Pfam" id="PF02128">
    <property type="entry name" value="Peptidase_M36"/>
    <property type="match status" value="1"/>
</dbReference>
<dbReference type="PANTHER" id="PTHR33478:SF1">
    <property type="entry name" value="EXTRACELLULAR METALLOPROTEINASE MEP"/>
    <property type="match status" value="1"/>
</dbReference>
<keyword evidence="6 12" id="KW-0378">Hydrolase</keyword>
<evidence type="ECO:0000256" key="9">
    <source>
        <dbReference type="ARBA" id="ARBA00023145"/>
    </source>
</evidence>
<keyword evidence="8 12" id="KW-0482">Metalloprotease</keyword>
<keyword evidence="4 12" id="KW-0645">Protease</keyword>
<dbReference type="EMBL" id="JARKIE010000502">
    <property type="protein sequence ID" value="KAJ7631813.1"/>
    <property type="molecule type" value="Genomic_DNA"/>
</dbReference>
<dbReference type="InterPro" id="IPR050371">
    <property type="entry name" value="Fungal_virulence_M36"/>
</dbReference>
<accession>A0AAD7FM41</accession>
<keyword evidence="7 11" id="KW-0862">Zinc</keyword>
<feature type="binding site" evidence="11">
    <location>
        <position position="200"/>
    </location>
    <ligand>
        <name>Zn(2+)</name>
        <dbReference type="ChEBI" id="CHEBI:29105"/>
        <note>catalytic</note>
    </ligand>
</feature>
<dbReference type="Gene3D" id="1.10.390.10">
    <property type="entry name" value="Neutral Protease Domain 2"/>
    <property type="match status" value="1"/>
</dbReference>
<evidence type="ECO:0000313" key="14">
    <source>
        <dbReference type="Proteomes" id="UP001221757"/>
    </source>
</evidence>
<keyword evidence="3 12" id="KW-0964">Secreted</keyword>
<dbReference type="Gene3D" id="3.10.170.10">
    <property type="match status" value="1"/>
</dbReference>
<evidence type="ECO:0000256" key="11">
    <source>
        <dbReference type="PIRSR" id="PIRSR601842-2"/>
    </source>
</evidence>
<keyword evidence="14" id="KW-1185">Reference proteome</keyword>
<dbReference type="GO" id="GO:0005615">
    <property type="term" value="C:extracellular space"/>
    <property type="evidence" value="ECO:0007669"/>
    <property type="project" value="InterPro"/>
</dbReference>
<keyword evidence="12" id="KW-0732">Signal</keyword>
<evidence type="ECO:0000256" key="4">
    <source>
        <dbReference type="ARBA" id="ARBA00022670"/>
    </source>
</evidence>
<keyword evidence="9 12" id="KW-0865">Zymogen</keyword>
<evidence type="ECO:0000256" key="7">
    <source>
        <dbReference type="ARBA" id="ARBA00022833"/>
    </source>
</evidence>
<evidence type="ECO:0000256" key="1">
    <source>
        <dbReference type="ARBA" id="ARBA00004613"/>
    </source>
</evidence>
<evidence type="ECO:0000256" key="2">
    <source>
        <dbReference type="ARBA" id="ARBA00006006"/>
    </source>
</evidence>
<dbReference type="InterPro" id="IPR001842">
    <property type="entry name" value="Peptidase_M36"/>
</dbReference>
<protein>
    <recommendedName>
        <fullName evidence="12">Extracellular metalloproteinase</fullName>
        <ecNumber evidence="12">3.4.24.-</ecNumber>
    </recommendedName>
    <alternativeName>
        <fullName evidence="12">Fungalysin</fullName>
    </alternativeName>
</protein>
<organism evidence="13 14">
    <name type="scientific">Mycena rosella</name>
    <name type="common">Pink bonnet</name>
    <name type="synonym">Agaricus rosellus</name>
    <dbReference type="NCBI Taxonomy" id="1033263"/>
    <lineage>
        <taxon>Eukaryota</taxon>
        <taxon>Fungi</taxon>
        <taxon>Dikarya</taxon>
        <taxon>Basidiomycota</taxon>
        <taxon>Agaricomycotina</taxon>
        <taxon>Agaricomycetes</taxon>
        <taxon>Agaricomycetidae</taxon>
        <taxon>Agaricales</taxon>
        <taxon>Marasmiineae</taxon>
        <taxon>Mycenaceae</taxon>
        <taxon>Mycena</taxon>
    </lineage>
</organism>
<dbReference type="CDD" id="cd09596">
    <property type="entry name" value="M36"/>
    <property type="match status" value="1"/>
</dbReference>
<evidence type="ECO:0000256" key="6">
    <source>
        <dbReference type="ARBA" id="ARBA00022801"/>
    </source>
</evidence>
<evidence type="ECO:0000256" key="10">
    <source>
        <dbReference type="PIRSR" id="PIRSR601842-1"/>
    </source>
</evidence>
<dbReference type="GO" id="GO:0004222">
    <property type="term" value="F:metalloendopeptidase activity"/>
    <property type="evidence" value="ECO:0007669"/>
    <property type="project" value="InterPro"/>
</dbReference>
<dbReference type="GO" id="GO:0006508">
    <property type="term" value="P:proteolysis"/>
    <property type="evidence" value="ECO:0007669"/>
    <property type="project" value="UniProtKB-KW"/>
</dbReference>
<dbReference type="SUPFAM" id="SSF55486">
    <property type="entry name" value="Metalloproteases ('zincins'), catalytic domain"/>
    <property type="match status" value="1"/>
</dbReference>
<feature type="binding site" evidence="11">
    <location>
        <position position="362"/>
    </location>
    <ligand>
        <name>Zn(2+)</name>
        <dbReference type="ChEBI" id="CHEBI:29105"/>
        <note>catalytic</note>
    </ligand>
</feature>
<dbReference type="AlphaFoldDB" id="A0AAD7FM41"/>